<dbReference type="EMBL" id="MCBT01000048">
    <property type="protein sequence ID" value="OEG72204.1"/>
    <property type="molecule type" value="Genomic_DNA"/>
</dbReference>
<evidence type="ECO:0000256" key="1">
    <source>
        <dbReference type="SAM" id="Phobius"/>
    </source>
</evidence>
<dbReference type="InterPro" id="IPR025833">
    <property type="entry name" value="GDYXXLXY"/>
</dbReference>
<evidence type="ECO:0000313" key="2">
    <source>
        <dbReference type="EMBL" id="OEG72204.1"/>
    </source>
</evidence>
<keyword evidence="1" id="KW-0812">Transmembrane</keyword>
<dbReference type="RefSeq" id="WP_051412827.1">
    <property type="nucleotide sequence ID" value="NZ_JBHOHD010000004.1"/>
</dbReference>
<name>A0A1E5INT9_SHECO</name>
<evidence type="ECO:0000313" key="3">
    <source>
        <dbReference type="Proteomes" id="UP000095230"/>
    </source>
</evidence>
<protein>
    <recommendedName>
        <fullName evidence="4">GDYXXLXY domain-containing protein</fullName>
    </recommendedName>
</protein>
<dbReference type="Pfam" id="PF14345">
    <property type="entry name" value="GDYXXLXY"/>
    <property type="match status" value="1"/>
</dbReference>
<reference evidence="2 3" key="1">
    <citation type="submission" date="2016-07" db="EMBL/GenBank/DDBJ databases">
        <title>Whole-genome of two Shewanella species isolated from a digestive organ of sea cucumber Apostichopus japonicus Selenka 1867.</title>
        <authorList>
            <person name="Hong H.-H."/>
            <person name="Choi H."/>
            <person name="Cheon S."/>
            <person name="Oh J.-S."/>
            <person name="Lee H.-G."/>
            <person name="Park C."/>
        </authorList>
    </citation>
    <scope>NUCLEOTIDE SEQUENCE [LARGE SCALE GENOMIC DNA]</scope>
    <source>
        <strain evidence="2 3">CSB03KR</strain>
    </source>
</reference>
<proteinExistence type="predicted"/>
<feature type="transmembrane region" description="Helical" evidence="1">
    <location>
        <begin position="12"/>
        <end position="32"/>
    </location>
</feature>
<evidence type="ECO:0008006" key="4">
    <source>
        <dbReference type="Google" id="ProtNLM"/>
    </source>
</evidence>
<dbReference type="AlphaFoldDB" id="A0A1E5INT9"/>
<keyword evidence="1" id="KW-1133">Transmembrane helix</keyword>
<comment type="caution">
    <text evidence="2">The sequence shown here is derived from an EMBL/GenBank/DDBJ whole genome shotgun (WGS) entry which is preliminary data.</text>
</comment>
<dbReference type="OrthoDB" id="4868247at2"/>
<sequence>MKVNKSLKLDYASVWVVVTALTILALINVNIYQQEQLLAGGDVVIFELAPVDPRSLMQGDYMALNYRIAASLRQTVKEENEDGLFVINIANQGVAQFVGLYQGETLQTDQRLIQYRVRAGQVKLASNAFFFEEGRADEFALSKYGEFRVDPAGKLLLSQMLDKDFNPI</sequence>
<keyword evidence="1" id="KW-0472">Membrane</keyword>
<accession>A0A1E5INT9</accession>
<organism evidence="2 3">
    <name type="scientific">Shewanella colwelliana</name>
    <name type="common">Alteromonas colwelliana</name>
    <dbReference type="NCBI Taxonomy" id="23"/>
    <lineage>
        <taxon>Bacteria</taxon>
        <taxon>Pseudomonadati</taxon>
        <taxon>Pseudomonadota</taxon>
        <taxon>Gammaproteobacteria</taxon>
        <taxon>Alteromonadales</taxon>
        <taxon>Shewanellaceae</taxon>
        <taxon>Shewanella</taxon>
    </lineage>
</organism>
<dbReference type="Proteomes" id="UP000095230">
    <property type="component" value="Unassembled WGS sequence"/>
</dbReference>
<dbReference type="STRING" id="23.BEL05_04235"/>
<gene>
    <name evidence="2" type="ORF">BEL05_04235</name>
</gene>